<feature type="region of interest" description="Disordered" evidence="1">
    <location>
        <begin position="28"/>
        <end position="62"/>
    </location>
</feature>
<evidence type="ECO:0008006" key="5">
    <source>
        <dbReference type="Google" id="ProtNLM"/>
    </source>
</evidence>
<reference evidence="3 4" key="1">
    <citation type="submission" date="2021-02" db="EMBL/GenBank/DDBJ databases">
        <title>Actinophytocola xerophila sp. nov., isolated from soil of cotton cropping field.</title>
        <authorList>
            <person name="Huang R."/>
            <person name="Chen X."/>
            <person name="Ge X."/>
            <person name="Liu W."/>
        </authorList>
    </citation>
    <scope>NUCLEOTIDE SEQUENCE [LARGE SCALE GENOMIC DNA]</scope>
    <source>
        <strain evidence="3 4">S1-96</strain>
    </source>
</reference>
<dbReference type="RefSeq" id="WP_260190105.1">
    <property type="nucleotide sequence ID" value="NZ_JAFFZE010000006.1"/>
</dbReference>
<comment type="caution">
    <text evidence="3">The sequence shown here is derived from an EMBL/GenBank/DDBJ whole genome shotgun (WGS) entry which is preliminary data.</text>
</comment>
<keyword evidence="4" id="KW-1185">Reference proteome</keyword>
<evidence type="ECO:0000313" key="3">
    <source>
        <dbReference type="EMBL" id="MCT2582769.1"/>
    </source>
</evidence>
<feature type="chain" id="PRO_5046467749" description="DUF2613 family protein" evidence="2">
    <location>
        <begin position="25"/>
        <end position="62"/>
    </location>
</feature>
<gene>
    <name evidence="3" type="ORF">JT362_06510</name>
</gene>
<evidence type="ECO:0000313" key="4">
    <source>
        <dbReference type="Proteomes" id="UP001156441"/>
    </source>
</evidence>
<protein>
    <recommendedName>
        <fullName evidence="5">DUF2613 family protein</fullName>
    </recommendedName>
</protein>
<keyword evidence="2" id="KW-0732">Signal</keyword>
<name>A0ABT2J595_9PSEU</name>
<accession>A0ABT2J595</accession>
<evidence type="ECO:0000256" key="1">
    <source>
        <dbReference type="SAM" id="MobiDB-lite"/>
    </source>
</evidence>
<dbReference type="EMBL" id="JAFFZE010000006">
    <property type="protein sequence ID" value="MCT2582769.1"/>
    <property type="molecule type" value="Genomic_DNA"/>
</dbReference>
<proteinExistence type="predicted"/>
<evidence type="ECO:0000256" key="2">
    <source>
        <dbReference type="SAM" id="SignalP"/>
    </source>
</evidence>
<organism evidence="3 4">
    <name type="scientific">Actinophytocola gossypii</name>
    <dbReference type="NCBI Taxonomy" id="2812003"/>
    <lineage>
        <taxon>Bacteria</taxon>
        <taxon>Bacillati</taxon>
        <taxon>Actinomycetota</taxon>
        <taxon>Actinomycetes</taxon>
        <taxon>Pseudonocardiales</taxon>
        <taxon>Pseudonocardiaceae</taxon>
    </lineage>
</organism>
<sequence length="62" mass="5855">MGKLVGAVASVLVGLALATGVAVAVSSASAPDKGVNLDDPASPNNFGGGLRGSNAVNYGTTP</sequence>
<dbReference type="Proteomes" id="UP001156441">
    <property type="component" value="Unassembled WGS sequence"/>
</dbReference>
<feature type="signal peptide" evidence="2">
    <location>
        <begin position="1"/>
        <end position="24"/>
    </location>
</feature>